<sequence length="61" mass="6851">MRTVFALVLGVLTDGSDVLPIWELHQLVLGIHSTYPLALDWPPWTDRPGDIISQPNRKTIS</sequence>
<protein>
    <submittedName>
        <fullName evidence="1">Uncharacterized protein</fullName>
    </submittedName>
</protein>
<dbReference type="AlphaFoldDB" id="A0A6A3RJ59"/>
<organism evidence="1 2">
    <name type="scientific">Phytophthora fragariae</name>
    <dbReference type="NCBI Taxonomy" id="53985"/>
    <lineage>
        <taxon>Eukaryota</taxon>
        <taxon>Sar</taxon>
        <taxon>Stramenopiles</taxon>
        <taxon>Oomycota</taxon>
        <taxon>Peronosporomycetes</taxon>
        <taxon>Peronosporales</taxon>
        <taxon>Peronosporaceae</taxon>
        <taxon>Phytophthora</taxon>
    </lineage>
</organism>
<accession>A0A6A3RJ59</accession>
<evidence type="ECO:0000313" key="1">
    <source>
        <dbReference type="EMBL" id="KAE9097932.1"/>
    </source>
</evidence>
<evidence type="ECO:0000313" key="2">
    <source>
        <dbReference type="Proteomes" id="UP000441208"/>
    </source>
</evidence>
<comment type="caution">
    <text evidence="1">The sequence shown here is derived from an EMBL/GenBank/DDBJ whole genome shotgun (WGS) entry which is preliminary data.</text>
</comment>
<dbReference type="EMBL" id="QXFZ01001060">
    <property type="protein sequence ID" value="KAE9097932.1"/>
    <property type="molecule type" value="Genomic_DNA"/>
</dbReference>
<gene>
    <name evidence="1" type="ORF">PF007_g16441</name>
</gene>
<proteinExistence type="predicted"/>
<name>A0A6A3RJ59_9STRA</name>
<dbReference type="Proteomes" id="UP000441208">
    <property type="component" value="Unassembled WGS sequence"/>
</dbReference>
<reference evidence="1 2" key="1">
    <citation type="submission" date="2018-08" db="EMBL/GenBank/DDBJ databases">
        <title>Genomic investigation of the strawberry pathogen Phytophthora fragariae indicates pathogenicity is determined by transcriptional variation in three key races.</title>
        <authorList>
            <person name="Adams T.M."/>
            <person name="Armitage A.D."/>
            <person name="Sobczyk M.K."/>
            <person name="Bates H.J."/>
            <person name="Dunwell J.M."/>
            <person name="Nellist C.F."/>
            <person name="Harrison R.J."/>
        </authorList>
    </citation>
    <scope>NUCLEOTIDE SEQUENCE [LARGE SCALE GENOMIC DNA]</scope>
    <source>
        <strain evidence="1 2">NOV-71</strain>
    </source>
</reference>